<dbReference type="RefSeq" id="WP_091686174.1">
    <property type="nucleotide sequence ID" value="NZ_BAABFM010000014.1"/>
</dbReference>
<dbReference type="Gene3D" id="3.30.565.10">
    <property type="entry name" value="Histidine kinase-like ATPase, C-terminal domain"/>
    <property type="match status" value="1"/>
</dbReference>
<proteinExistence type="predicted"/>
<dbReference type="PANTHER" id="PTHR40448">
    <property type="entry name" value="TWO-COMPONENT SENSOR HISTIDINE KINASE"/>
    <property type="match status" value="1"/>
</dbReference>
<feature type="transmembrane region" description="Helical" evidence="2">
    <location>
        <begin position="125"/>
        <end position="146"/>
    </location>
</feature>
<feature type="domain" description="Sensor histidine kinase NatK-like C-terminal" evidence="3">
    <location>
        <begin position="329"/>
        <end position="428"/>
    </location>
</feature>
<dbReference type="SUPFAM" id="SSF55874">
    <property type="entry name" value="ATPase domain of HSP90 chaperone/DNA topoisomerase II/histidine kinase"/>
    <property type="match status" value="1"/>
</dbReference>
<dbReference type="Pfam" id="PF14501">
    <property type="entry name" value="HATPase_c_5"/>
    <property type="match status" value="1"/>
</dbReference>
<feature type="coiled-coil region" evidence="1">
    <location>
        <begin position="222"/>
        <end position="249"/>
    </location>
</feature>
<keyword evidence="1" id="KW-0175">Coiled coil</keyword>
<keyword evidence="5" id="KW-1185">Reference proteome</keyword>
<dbReference type="EMBL" id="FOWD01000012">
    <property type="protein sequence ID" value="SFO19566.1"/>
    <property type="molecule type" value="Genomic_DNA"/>
</dbReference>
<dbReference type="Proteomes" id="UP000198806">
    <property type="component" value="Unassembled WGS sequence"/>
</dbReference>
<keyword evidence="2" id="KW-1133">Transmembrane helix</keyword>
<organism evidence="4 5">
    <name type="scientific">Anaerocolumna aminovalerica</name>
    <dbReference type="NCBI Taxonomy" id="1527"/>
    <lineage>
        <taxon>Bacteria</taxon>
        <taxon>Bacillati</taxon>
        <taxon>Bacillota</taxon>
        <taxon>Clostridia</taxon>
        <taxon>Lachnospirales</taxon>
        <taxon>Lachnospiraceae</taxon>
        <taxon>Anaerocolumna</taxon>
    </lineage>
</organism>
<evidence type="ECO:0000256" key="1">
    <source>
        <dbReference type="SAM" id="Coils"/>
    </source>
</evidence>
<dbReference type="InterPro" id="IPR032834">
    <property type="entry name" value="NatK-like_C"/>
</dbReference>
<dbReference type="STRING" id="1527.SAMN04489757_11282"/>
<dbReference type="OrthoDB" id="9813149at2"/>
<evidence type="ECO:0000313" key="5">
    <source>
        <dbReference type="Proteomes" id="UP000198806"/>
    </source>
</evidence>
<feature type="transmembrane region" description="Helical" evidence="2">
    <location>
        <begin position="189"/>
        <end position="212"/>
    </location>
</feature>
<sequence length="435" mass="50863">MRVINIGVLISLLESFIITNFVIKSLEPRDSKKKWLLYTALTFLLFIDIEYGSIIFHKESSRGIIQIILCFIFSLLFLKGFIYKKILVSIISNLLILVINIFLMTILSTFLNLNIKEISKEHEVWLFAILTSKLIYFIITSFLLTLQKKLLYPITLKEGKVILLIFFITLLIGLSVLEIHIVSGSYDSIYLNITVIGLIIINLLSFYFLYFISKNNERKLKYTLLLKQLENQKNEIIEVKNQYNEMLKIRHDFKNYILCGLALLKEKNISEAEAYFSNILEEKLTFDRSFVFTSNNTINAIINAKINKCNKLGINTYWEVVDRIEFDDIDLSILFANLFDNAIEACALNNKKSEIILIVTYEKAYLNIIMKNTIEKSILSYNPNLITTKKDKTMHGFGLKTIYDIVNKYDGIIKYYEKNNYFYVDVWLKMLFMPE</sequence>
<keyword evidence="2" id="KW-0812">Transmembrane</keyword>
<reference evidence="4 5" key="1">
    <citation type="submission" date="2016-10" db="EMBL/GenBank/DDBJ databases">
        <authorList>
            <person name="de Groot N.N."/>
        </authorList>
    </citation>
    <scope>NUCLEOTIDE SEQUENCE [LARGE SCALE GENOMIC DNA]</scope>
    <source>
        <strain evidence="4 5">DSM 1283</strain>
    </source>
</reference>
<evidence type="ECO:0000256" key="2">
    <source>
        <dbReference type="SAM" id="Phobius"/>
    </source>
</evidence>
<dbReference type="PANTHER" id="PTHR40448:SF1">
    <property type="entry name" value="TWO-COMPONENT SENSOR HISTIDINE KINASE"/>
    <property type="match status" value="1"/>
</dbReference>
<dbReference type="GO" id="GO:0042802">
    <property type="term" value="F:identical protein binding"/>
    <property type="evidence" value="ECO:0007669"/>
    <property type="project" value="TreeGrafter"/>
</dbReference>
<protein>
    <submittedName>
        <fullName evidence="4">GHKL domain-containing protein</fullName>
    </submittedName>
</protein>
<evidence type="ECO:0000313" key="4">
    <source>
        <dbReference type="EMBL" id="SFO19566.1"/>
    </source>
</evidence>
<feature type="transmembrane region" description="Helical" evidence="2">
    <location>
        <begin position="6"/>
        <end position="23"/>
    </location>
</feature>
<feature type="transmembrane region" description="Helical" evidence="2">
    <location>
        <begin position="161"/>
        <end position="183"/>
    </location>
</feature>
<name>A0A1I5F7E3_9FIRM</name>
<evidence type="ECO:0000259" key="3">
    <source>
        <dbReference type="Pfam" id="PF14501"/>
    </source>
</evidence>
<feature type="transmembrane region" description="Helical" evidence="2">
    <location>
        <begin position="94"/>
        <end position="113"/>
    </location>
</feature>
<dbReference type="AlphaFoldDB" id="A0A1I5F7E3"/>
<feature type="transmembrane region" description="Helical" evidence="2">
    <location>
        <begin position="63"/>
        <end position="82"/>
    </location>
</feature>
<keyword evidence="2" id="KW-0472">Membrane</keyword>
<accession>A0A1I5F7E3</accession>
<dbReference type="InterPro" id="IPR036890">
    <property type="entry name" value="HATPase_C_sf"/>
</dbReference>
<feature type="transmembrane region" description="Helical" evidence="2">
    <location>
        <begin position="35"/>
        <end position="57"/>
    </location>
</feature>
<gene>
    <name evidence="4" type="ORF">SAMN04489757_11282</name>
</gene>